<keyword evidence="1" id="KW-0732">Signal</keyword>
<protein>
    <recommendedName>
        <fullName evidence="4">Lipoprotein</fullName>
    </recommendedName>
</protein>
<dbReference type="RefSeq" id="WP_042288155.1">
    <property type="nucleotide sequence ID" value="NZ_CABLBY010000007.1"/>
</dbReference>
<reference evidence="2 3" key="1">
    <citation type="submission" date="2020-11" db="EMBL/GenBank/DDBJ databases">
        <title>Enhanced detection system for hospital associated transmission using whole genome sequencing surveillance.</title>
        <authorList>
            <person name="Harrison L.H."/>
            <person name="Van Tyne D."/>
            <person name="Marsh J.W."/>
            <person name="Griffith M.P."/>
            <person name="Snyder D.J."/>
            <person name="Cooper V.S."/>
            <person name="Mustapha M."/>
        </authorList>
    </citation>
    <scope>NUCLEOTIDE SEQUENCE [LARGE SCALE GENOMIC DNA]</scope>
    <source>
        <strain evidence="2 3">CB00117</strain>
    </source>
</reference>
<evidence type="ECO:0000313" key="2">
    <source>
        <dbReference type="EMBL" id="MBJ8382719.1"/>
    </source>
</evidence>
<proteinExistence type="predicted"/>
<keyword evidence="3" id="KW-1185">Reference proteome</keyword>
<evidence type="ECO:0000313" key="3">
    <source>
        <dbReference type="Proteomes" id="UP000746649"/>
    </source>
</evidence>
<gene>
    <name evidence="2" type="ORF">I6M88_17325</name>
</gene>
<name>A0ABS0ZVE1_9ENTR</name>
<evidence type="ECO:0008006" key="4">
    <source>
        <dbReference type="Google" id="ProtNLM"/>
    </source>
</evidence>
<dbReference type="EMBL" id="JADWND010000009">
    <property type="protein sequence ID" value="MBJ8382719.1"/>
    <property type="molecule type" value="Genomic_DNA"/>
</dbReference>
<evidence type="ECO:0000256" key="1">
    <source>
        <dbReference type="SAM" id="SignalP"/>
    </source>
</evidence>
<comment type="caution">
    <text evidence="2">The sequence shown here is derived from an EMBL/GenBank/DDBJ whole genome shotgun (WGS) entry which is preliminary data.</text>
</comment>
<feature type="signal peptide" evidence="1">
    <location>
        <begin position="1"/>
        <end position="18"/>
    </location>
</feature>
<organism evidence="2 3">
    <name type="scientific">Citrobacter sedlakii</name>
    <dbReference type="NCBI Taxonomy" id="67826"/>
    <lineage>
        <taxon>Bacteria</taxon>
        <taxon>Pseudomonadati</taxon>
        <taxon>Pseudomonadota</taxon>
        <taxon>Gammaproteobacteria</taxon>
        <taxon>Enterobacterales</taxon>
        <taxon>Enterobacteriaceae</taxon>
        <taxon>Citrobacter</taxon>
        <taxon>Citrobacter freundii complex</taxon>
    </lineage>
</organism>
<sequence>MRLLLSGILLFSAQCAYAADVCNISTIVQHAWPDATPTTDGFTTRDRQIITFDDASPQRAICRVWPARPELTLAAVPLMSDEQTDYDHTGDLELLVLDSATLAVRQRLHLPNRMSDDAFRITRLTLDTARWKVAPDQIAFGLHIVRDGSSRVNPFREDALSLYVIENNQLRTLLPGIILEDNSGEWDGMCAGEFNDIKRTLAIGASSHKGYADIRVSEKSVASTAYIDANGECTAKDKPGKASWTLHYDGNQYVVPKSLTPLE</sequence>
<accession>A0ABS0ZVE1</accession>
<dbReference type="Proteomes" id="UP000746649">
    <property type="component" value="Unassembled WGS sequence"/>
</dbReference>
<feature type="chain" id="PRO_5045047804" description="Lipoprotein" evidence="1">
    <location>
        <begin position="19"/>
        <end position="263"/>
    </location>
</feature>